<dbReference type="AlphaFoldDB" id="A0A699Z4T5"/>
<evidence type="ECO:0000256" key="1">
    <source>
        <dbReference type="SAM" id="MobiDB-lite"/>
    </source>
</evidence>
<gene>
    <name evidence="2" type="ORF">HaLaN_10035</name>
</gene>
<sequence length="52" mass="5508">MRLEVQDSSVFEPGQDAQAGVEPKKKGRFLTTSAINLTDSGLPPGVLSAAHR</sequence>
<feature type="region of interest" description="Disordered" evidence="1">
    <location>
        <begin position="1"/>
        <end position="28"/>
    </location>
</feature>
<feature type="non-terminal residue" evidence="2">
    <location>
        <position position="1"/>
    </location>
</feature>
<reference evidence="2 3" key="1">
    <citation type="submission" date="2020-02" db="EMBL/GenBank/DDBJ databases">
        <title>Draft genome sequence of Haematococcus lacustris strain NIES-144.</title>
        <authorList>
            <person name="Morimoto D."/>
            <person name="Nakagawa S."/>
            <person name="Yoshida T."/>
            <person name="Sawayama S."/>
        </authorList>
    </citation>
    <scope>NUCLEOTIDE SEQUENCE [LARGE SCALE GENOMIC DNA]</scope>
    <source>
        <strain evidence="2 3">NIES-144</strain>
    </source>
</reference>
<evidence type="ECO:0000313" key="2">
    <source>
        <dbReference type="EMBL" id="GFH14059.1"/>
    </source>
</evidence>
<feature type="non-terminal residue" evidence="2">
    <location>
        <position position="52"/>
    </location>
</feature>
<organism evidence="2 3">
    <name type="scientific">Haematococcus lacustris</name>
    <name type="common">Green alga</name>
    <name type="synonym">Haematococcus pluvialis</name>
    <dbReference type="NCBI Taxonomy" id="44745"/>
    <lineage>
        <taxon>Eukaryota</taxon>
        <taxon>Viridiplantae</taxon>
        <taxon>Chlorophyta</taxon>
        <taxon>core chlorophytes</taxon>
        <taxon>Chlorophyceae</taxon>
        <taxon>CS clade</taxon>
        <taxon>Chlamydomonadales</taxon>
        <taxon>Haematococcaceae</taxon>
        <taxon>Haematococcus</taxon>
    </lineage>
</organism>
<name>A0A699Z4T5_HAELA</name>
<protein>
    <submittedName>
        <fullName evidence="2">Uncharacterized protein</fullName>
    </submittedName>
</protein>
<keyword evidence="3" id="KW-1185">Reference proteome</keyword>
<comment type="caution">
    <text evidence="2">The sequence shown here is derived from an EMBL/GenBank/DDBJ whole genome shotgun (WGS) entry which is preliminary data.</text>
</comment>
<dbReference type="Proteomes" id="UP000485058">
    <property type="component" value="Unassembled WGS sequence"/>
</dbReference>
<evidence type="ECO:0000313" key="3">
    <source>
        <dbReference type="Proteomes" id="UP000485058"/>
    </source>
</evidence>
<proteinExistence type="predicted"/>
<accession>A0A699Z4T5</accession>
<dbReference type="EMBL" id="BLLF01000681">
    <property type="protein sequence ID" value="GFH14059.1"/>
    <property type="molecule type" value="Genomic_DNA"/>
</dbReference>